<dbReference type="Gene3D" id="1.10.1520.10">
    <property type="entry name" value="Ribonuclease III domain"/>
    <property type="match status" value="1"/>
</dbReference>
<dbReference type="GO" id="GO:0004525">
    <property type="term" value="F:ribonuclease III activity"/>
    <property type="evidence" value="ECO:0007669"/>
    <property type="project" value="InterPro"/>
</dbReference>
<dbReference type="GO" id="GO:0006369">
    <property type="term" value="P:termination of RNA polymerase II transcription"/>
    <property type="evidence" value="ECO:0007669"/>
    <property type="project" value="TreeGrafter"/>
</dbReference>
<evidence type="ECO:0000313" key="5">
    <source>
        <dbReference type="Proteomes" id="UP000813461"/>
    </source>
</evidence>
<dbReference type="SUPFAM" id="SSF69065">
    <property type="entry name" value="RNase III domain-like"/>
    <property type="match status" value="1"/>
</dbReference>
<dbReference type="InterPro" id="IPR036389">
    <property type="entry name" value="RNase_III_sf"/>
</dbReference>
<dbReference type="GO" id="GO:0005654">
    <property type="term" value="C:nucleoplasm"/>
    <property type="evidence" value="ECO:0007669"/>
    <property type="project" value="TreeGrafter"/>
</dbReference>
<organism evidence="4 5">
    <name type="scientific">Paraphoma chrysanthemicola</name>
    <dbReference type="NCBI Taxonomy" id="798071"/>
    <lineage>
        <taxon>Eukaryota</taxon>
        <taxon>Fungi</taxon>
        <taxon>Dikarya</taxon>
        <taxon>Ascomycota</taxon>
        <taxon>Pezizomycotina</taxon>
        <taxon>Dothideomycetes</taxon>
        <taxon>Pleosporomycetidae</taxon>
        <taxon>Pleosporales</taxon>
        <taxon>Pleosporineae</taxon>
        <taxon>Phaeosphaeriaceae</taxon>
        <taxon>Paraphoma</taxon>
    </lineage>
</organism>
<evidence type="ECO:0000256" key="2">
    <source>
        <dbReference type="SAM" id="MobiDB-lite"/>
    </source>
</evidence>
<dbReference type="Pfam" id="PF00636">
    <property type="entry name" value="Ribonuclease_3"/>
    <property type="match status" value="1"/>
</dbReference>
<evidence type="ECO:0000256" key="1">
    <source>
        <dbReference type="ARBA" id="ARBA00022884"/>
    </source>
</evidence>
<feature type="domain" description="RNase III" evidence="3">
    <location>
        <begin position="112"/>
        <end position="239"/>
    </location>
</feature>
<feature type="compositionally biased region" description="Polar residues" evidence="2">
    <location>
        <begin position="521"/>
        <end position="539"/>
    </location>
</feature>
<dbReference type="PROSITE" id="PS50142">
    <property type="entry name" value="RNASE_3_2"/>
    <property type="match status" value="1"/>
</dbReference>
<dbReference type="GO" id="GO:0034475">
    <property type="term" value="P:U4 snRNA 3'-end processing"/>
    <property type="evidence" value="ECO:0007669"/>
    <property type="project" value="TreeGrafter"/>
</dbReference>
<reference evidence="4" key="1">
    <citation type="journal article" date="2021" name="Nat. Commun.">
        <title>Genetic determinants of endophytism in the Arabidopsis root mycobiome.</title>
        <authorList>
            <person name="Mesny F."/>
            <person name="Miyauchi S."/>
            <person name="Thiergart T."/>
            <person name="Pickel B."/>
            <person name="Atanasova L."/>
            <person name="Karlsson M."/>
            <person name="Huettel B."/>
            <person name="Barry K.W."/>
            <person name="Haridas S."/>
            <person name="Chen C."/>
            <person name="Bauer D."/>
            <person name="Andreopoulos W."/>
            <person name="Pangilinan J."/>
            <person name="LaButti K."/>
            <person name="Riley R."/>
            <person name="Lipzen A."/>
            <person name="Clum A."/>
            <person name="Drula E."/>
            <person name="Henrissat B."/>
            <person name="Kohler A."/>
            <person name="Grigoriev I.V."/>
            <person name="Martin F.M."/>
            <person name="Hacquard S."/>
        </authorList>
    </citation>
    <scope>NUCLEOTIDE SEQUENCE</scope>
    <source>
        <strain evidence="4">MPI-SDFR-AT-0120</strain>
    </source>
</reference>
<feature type="region of interest" description="Disordered" evidence="2">
    <location>
        <begin position="686"/>
        <end position="719"/>
    </location>
</feature>
<keyword evidence="5" id="KW-1185">Reference proteome</keyword>
<keyword evidence="1" id="KW-0694">RNA-binding</keyword>
<sequence>MPTRSASFSRPSNMPKISWLRHNWRHIQSGITTKIFGSDAPIFGRPKNVAPSERMLRWFRSGERQHYGAKSRSPDLFQREDMIFFALESRLAHKPASPPYMYHNLLDAASKVGALEQRIEYTFSDKMTCIEALKLTEVPLYYDGKIYDRGRNNRLALLGDRVLSLAFCETWFHTEHTTKSYSEMEAQTVSRVALEMTGRKLRLDESVLSFSRSGKSARFGSAMAETFEAVLGAVYVDSKYSIPAVKNVLRHVGLVDHQHLKTRAELIEAETSPAVFPAQPASSDSHPRKFIQTSIEPSLKTKEHNEKAAEFASATNSLKKLEPQPQGIARVGKSVTELSSTNALNQASTQTQSSTSMQKELELLKRYAQSKSAGPRKSQRREAALAALHKHALLSKRGIKVRPLELFDTARKGEGYEVAKDEDSATNAPITPEQLDGRALSSRLSLKDKKFLDALEIWARKHIDRDWRKEVARRALQRYRTLRFYGEFMQPVSVFQEIKAEIDIERRLVREPKQQPHESAKATTVEASMLSSQEKITSAESRRHSPTLNASEAQDQDSMNSPNPTAASKTPIDQLSGTTSIALDGDTISAHAQDMSPEQFEKPRGSNVHFVVDPGESVQVRLQAGKGGDAELETPANWAPPPVNDDHHTQPTKLNIPKASKQTTGEPQDRGIFCESEVDMAGFLTFENALPEPSRPSESSDLRTNTPAETNSLSPSQTV</sequence>
<proteinExistence type="predicted"/>
<feature type="compositionally biased region" description="Polar residues" evidence="2">
    <location>
        <begin position="546"/>
        <end position="574"/>
    </location>
</feature>
<name>A0A8K0RLG1_9PLEO</name>
<comment type="caution">
    <text evidence="4">The sequence shown here is derived from an EMBL/GenBank/DDBJ whole genome shotgun (WGS) entry which is preliminary data.</text>
</comment>
<dbReference type="SMART" id="SM00535">
    <property type="entry name" value="RIBOc"/>
    <property type="match status" value="1"/>
</dbReference>
<protein>
    <recommendedName>
        <fullName evidence="3">RNase III domain-containing protein</fullName>
    </recommendedName>
</protein>
<evidence type="ECO:0000259" key="3">
    <source>
        <dbReference type="PROSITE" id="PS50142"/>
    </source>
</evidence>
<feature type="compositionally biased region" description="Basic and acidic residues" evidence="2">
    <location>
        <begin position="509"/>
        <end position="520"/>
    </location>
</feature>
<dbReference type="CDD" id="cd00593">
    <property type="entry name" value="RIBOc"/>
    <property type="match status" value="1"/>
</dbReference>
<feature type="compositionally biased region" description="Polar residues" evidence="2">
    <location>
        <begin position="696"/>
        <end position="719"/>
    </location>
</feature>
<dbReference type="Proteomes" id="UP000813461">
    <property type="component" value="Unassembled WGS sequence"/>
</dbReference>
<dbReference type="PANTHER" id="PTHR11207:SF0">
    <property type="entry name" value="RIBONUCLEASE 3"/>
    <property type="match status" value="1"/>
</dbReference>
<dbReference type="PANTHER" id="PTHR11207">
    <property type="entry name" value="RIBONUCLEASE III"/>
    <property type="match status" value="1"/>
</dbReference>
<dbReference type="GO" id="GO:0006364">
    <property type="term" value="P:rRNA processing"/>
    <property type="evidence" value="ECO:0007669"/>
    <property type="project" value="TreeGrafter"/>
</dbReference>
<dbReference type="AlphaFoldDB" id="A0A8K0RLG1"/>
<accession>A0A8K0RLG1</accession>
<dbReference type="InterPro" id="IPR000999">
    <property type="entry name" value="RNase_III_dom"/>
</dbReference>
<dbReference type="OrthoDB" id="67027at2759"/>
<dbReference type="GO" id="GO:0003723">
    <property type="term" value="F:RNA binding"/>
    <property type="evidence" value="ECO:0007669"/>
    <property type="project" value="UniProtKB-KW"/>
</dbReference>
<dbReference type="EMBL" id="JAGMVJ010000001">
    <property type="protein sequence ID" value="KAH7095358.1"/>
    <property type="molecule type" value="Genomic_DNA"/>
</dbReference>
<feature type="region of interest" description="Disordered" evidence="2">
    <location>
        <begin position="622"/>
        <end position="669"/>
    </location>
</feature>
<feature type="region of interest" description="Disordered" evidence="2">
    <location>
        <begin position="509"/>
        <end position="574"/>
    </location>
</feature>
<gene>
    <name evidence="4" type="ORF">FB567DRAFT_27425</name>
</gene>
<evidence type="ECO:0000313" key="4">
    <source>
        <dbReference type="EMBL" id="KAH7095358.1"/>
    </source>
</evidence>